<proteinExistence type="predicted"/>
<reference evidence="2 3" key="1">
    <citation type="submission" date="2015-05" db="EMBL/GenBank/DDBJ databases">
        <title>Photobacterium galathea sp. nov.</title>
        <authorList>
            <person name="Machado H."/>
            <person name="Gram L."/>
        </authorList>
    </citation>
    <scope>NUCLEOTIDE SEQUENCE [LARGE SCALE GENOMIC DNA]</scope>
    <source>
        <strain evidence="2 3">DSM 25995</strain>
    </source>
</reference>
<dbReference type="Pfam" id="PF16976">
    <property type="entry name" value="RcpC"/>
    <property type="match status" value="1"/>
</dbReference>
<dbReference type="InterPro" id="IPR031571">
    <property type="entry name" value="RcpC_dom"/>
</dbReference>
<protein>
    <recommendedName>
        <fullName evidence="1">Flp pilus assembly protein RcpC/CpaB domain-containing protein</fullName>
    </recommendedName>
</protein>
<dbReference type="RefSeq" id="WP_047876661.1">
    <property type="nucleotide sequence ID" value="NZ_BMYC01000025.1"/>
</dbReference>
<name>A0A0J1JAD3_9GAMM</name>
<dbReference type="AlphaFoldDB" id="A0A0J1JAD3"/>
<accession>A0A0J1JAD3</accession>
<evidence type="ECO:0000259" key="1">
    <source>
        <dbReference type="Pfam" id="PF16976"/>
    </source>
</evidence>
<dbReference type="NCBIfam" id="TIGR03177">
    <property type="entry name" value="pilus_cpaB"/>
    <property type="match status" value="1"/>
</dbReference>
<feature type="domain" description="Flp pilus assembly protein RcpC/CpaB" evidence="1">
    <location>
        <begin position="125"/>
        <end position="243"/>
    </location>
</feature>
<dbReference type="Proteomes" id="UP000036426">
    <property type="component" value="Unassembled WGS sequence"/>
</dbReference>
<dbReference type="InterPro" id="IPR017592">
    <property type="entry name" value="Pilus_assmbl_Flp-typ_CpaB"/>
</dbReference>
<gene>
    <name evidence="2" type="ORF">ABT58_22395</name>
</gene>
<keyword evidence="3" id="KW-1185">Reference proteome</keyword>
<evidence type="ECO:0000313" key="2">
    <source>
        <dbReference type="EMBL" id="KLU98446.1"/>
    </source>
</evidence>
<organism evidence="2 3">
    <name type="scientific">Photobacterium aphoticum</name>
    <dbReference type="NCBI Taxonomy" id="754436"/>
    <lineage>
        <taxon>Bacteria</taxon>
        <taxon>Pseudomonadati</taxon>
        <taxon>Pseudomonadota</taxon>
        <taxon>Gammaproteobacteria</taxon>
        <taxon>Vibrionales</taxon>
        <taxon>Vibrionaceae</taxon>
        <taxon>Photobacterium</taxon>
    </lineage>
</organism>
<comment type="caution">
    <text evidence="2">The sequence shown here is derived from an EMBL/GenBank/DDBJ whole genome shotgun (WGS) entry which is preliminary data.</text>
</comment>
<dbReference type="EMBL" id="LDOV01000053">
    <property type="protein sequence ID" value="KLU98446.1"/>
    <property type="molecule type" value="Genomic_DNA"/>
</dbReference>
<evidence type="ECO:0000313" key="3">
    <source>
        <dbReference type="Proteomes" id="UP000036426"/>
    </source>
</evidence>
<dbReference type="PATRIC" id="fig|754436.4.peg.4703"/>
<sequence>MNSKIIFLIAFLAVISGLYGLYDVFNKEPEHLDEPVVDLITEQPVRYLTLWRANQDVEKGQPLTASDLTREQVPFDDALKLGVKEDVVLNFDPSTLLNTDLKKGQWVYPEYQTQKNQPGYIDLLVSDGMTLYPLQVTTKNLINDFIRPGDYIDLLMISSPDVNMSSQSESLTQFQGVQAKVFLKHVKVMNIGKSSALSVNSGIDNIISAKSSNETDDMTTVVIEVPPSELARLSLAQRTAQIEIYRSHNYRQPLEANVHDVISNFNDVEELRGSDENTATGGLF</sequence>